<protein>
    <submittedName>
        <fullName evidence="10">CSON014311 protein</fullName>
    </submittedName>
</protein>
<evidence type="ECO:0000256" key="7">
    <source>
        <dbReference type="PROSITE-ProRule" id="PRU00089"/>
    </source>
</evidence>
<dbReference type="InterPro" id="IPR036390">
    <property type="entry name" value="WH_DNA-bd_sf"/>
</dbReference>
<dbReference type="InterPro" id="IPR050211">
    <property type="entry name" value="FOX_domain-containing"/>
</dbReference>
<dbReference type="PANTHER" id="PTHR11829">
    <property type="entry name" value="FORKHEAD BOX PROTEIN"/>
    <property type="match status" value="1"/>
</dbReference>
<proteinExistence type="predicted"/>
<evidence type="ECO:0000256" key="4">
    <source>
        <dbReference type="ARBA" id="ARBA00023125"/>
    </source>
</evidence>
<dbReference type="PROSITE" id="PS00657">
    <property type="entry name" value="FORK_HEAD_1"/>
    <property type="match status" value="1"/>
</dbReference>
<evidence type="ECO:0000256" key="1">
    <source>
        <dbReference type="ARBA" id="ARBA00004123"/>
    </source>
</evidence>
<feature type="region of interest" description="Disordered" evidence="8">
    <location>
        <begin position="251"/>
        <end position="294"/>
    </location>
</feature>
<evidence type="ECO:0000313" key="10">
    <source>
        <dbReference type="EMBL" id="SSX19423.1"/>
    </source>
</evidence>
<dbReference type="InterPro" id="IPR036388">
    <property type="entry name" value="WH-like_DNA-bd_sf"/>
</dbReference>
<dbReference type="GO" id="GO:0000978">
    <property type="term" value="F:RNA polymerase II cis-regulatory region sequence-specific DNA binding"/>
    <property type="evidence" value="ECO:0007669"/>
    <property type="project" value="TreeGrafter"/>
</dbReference>
<dbReference type="GO" id="GO:0005634">
    <property type="term" value="C:nucleus"/>
    <property type="evidence" value="ECO:0007669"/>
    <property type="project" value="UniProtKB-SubCell"/>
</dbReference>
<feature type="region of interest" description="Disordered" evidence="8">
    <location>
        <begin position="180"/>
        <end position="199"/>
    </location>
</feature>
<keyword evidence="4 7" id="KW-0238">DNA-binding</keyword>
<dbReference type="InterPro" id="IPR001766">
    <property type="entry name" value="Fork_head_dom"/>
</dbReference>
<evidence type="ECO:0000256" key="6">
    <source>
        <dbReference type="ARBA" id="ARBA00023242"/>
    </source>
</evidence>
<reference evidence="10" key="1">
    <citation type="submission" date="2018-07" db="EMBL/GenBank/DDBJ databases">
        <authorList>
            <person name="Quirk P.G."/>
            <person name="Krulwich T.A."/>
        </authorList>
    </citation>
    <scope>NUCLEOTIDE SEQUENCE</scope>
</reference>
<gene>
    <name evidence="10" type="primary">CSON014311</name>
</gene>
<evidence type="ECO:0000259" key="9">
    <source>
        <dbReference type="PROSITE" id="PS50039"/>
    </source>
</evidence>
<feature type="compositionally biased region" description="Low complexity" evidence="8">
    <location>
        <begin position="1"/>
        <end position="15"/>
    </location>
</feature>
<dbReference type="Pfam" id="PF00250">
    <property type="entry name" value="Forkhead"/>
    <property type="match status" value="1"/>
</dbReference>
<dbReference type="AlphaFoldDB" id="A0A336LRS4"/>
<feature type="region of interest" description="Disordered" evidence="8">
    <location>
        <begin position="1"/>
        <end position="22"/>
    </location>
</feature>
<feature type="DNA-binding region" description="Fork-head" evidence="7">
    <location>
        <begin position="53"/>
        <end position="155"/>
    </location>
</feature>
<organism evidence="10">
    <name type="scientific">Culicoides sonorensis</name>
    <name type="common">Biting midge</name>
    <dbReference type="NCBI Taxonomy" id="179676"/>
    <lineage>
        <taxon>Eukaryota</taxon>
        <taxon>Metazoa</taxon>
        <taxon>Ecdysozoa</taxon>
        <taxon>Arthropoda</taxon>
        <taxon>Hexapoda</taxon>
        <taxon>Insecta</taxon>
        <taxon>Pterygota</taxon>
        <taxon>Neoptera</taxon>
        <taxon>Endopterygota</taxon>
        <taxon>Diptera</taxon>
        <taxon>Nematocera</taxon>
        <taxon>Chironomoidea</taxon>
        <taxon>Ceratopogonidae</taxon>
        <taxon>Ceratopogoninae</taxon>
        <taxon>Culicoides</taxon>
        <taxon>Monoculicoides</taxon>
    </lineage>
</organism>
<dbReference type="PRINTS" id="PR00053">
    <property type="entry name" value="FORKHEAD"/>
</dbReference>
<dbReference type="SMART" id="SM00339">
    <property type="entry name" value="FH"/>
    <property type="match status" value="1"/>
</dbReference>
<evidence type="ECO:0000256" key="5">
    <source>
        <dbReference type="ARBA" id="ARBA00023163"/>
    </source>
</evidence>
<keyword evidence="5" id="KW-0804">Transcription</keyword>
<evidence type="ECO:0000256" key="2">
    <source>
        <dbReference type="ARBA" id="ARBA00022473"/>
    </source>
</evidence>
<dbReference type="GO" id="GO:0000981">
    <property type="term" value="F:DNA-binding transcription factor activity, RNA polymerase II-specific"/>
    <property type="evidence" value="ECO:0007669"/>
    <property type="project" value="TreeGrafter"/>
</dbReference>
<feature type="compositionally biased region" description="Polar residues" evidence="8">
    <location>
        <begin position="251"/>
        <end position="262"/>
    </location>
</feature>
<dbReference type="Gene3D" id="1.10.10.10">
    <property type="entry name" value="Winged helix-like DNA-binding domain superfamily/Winged helix DNA-binding domain"/>
    <property type="match status" value="1"/>
</dbReference>
<dbReference type="PANTHER" id="PTHR11829:SF388">
    <property type="entry name" value="FORK HEAD DOMAIN-CONTAINING PROTEIN L1-RELATED"/>
    <property type="match status" value="1"/>
</dbReference>
<keyword evidence="3" id="KW-0805">Transcription regulation</keyword>
<dbReference type="GO" id="GO:0030154">
    <property type="term" value="P:cell differentiation"/>
    <property type="evidence" value="ECO:0007669"/>
    <property type="project" value="TreeGrafter"/>
</dbReference>
<name>A0A336LRS4_CULSO</name>
<evidence type="ECO:0000256" key="3">
    <source>
        <dbReference type="ARBA" id="ARBA00023015"/>
    </source>
</evidence>
<dbReference type="PROSITE" id="PS50039">
    <property type="entry name" value="FORK_HEAD_3"/>
    <property type="match status" value="1"/>
</dbReference>
<dbReference type="EMBL" id="UFQT01000078">
    <property type="protein sequence ID" value="SSX19423.1"/>
    <property type="molecule type" value="Genomic_DNA"/>
</dbReference>
<dbReference type="SUPFAM" id="SSF46785">
    <property type="entry name" value="Winged helix' DNA-binding domain"/>
    <property type="match status" value="1"/>
</dbReference>
<feature type="domain" description="Fork-head" evidence="9">
    <location>
        <begin position="53"/>
        <end position="155"/>
    </location>
</feature>
<keyword evidence="2" id="KW-0217">Developmental protein</keyword>
<dbReference type="InterPro" id="IPR030456">
    <property type="entry name" value="TF_fork_head_CS_2"/>
</dbReference>
<feature type="compositionally biased region" description="Polar residues" evidence="8">
    <location>
        <begin position="180"/>
        <end position="195"/>
    </location>
</feature>
<dbReference type="InterPro" id="IPR018122">
    <property type="entry name" value="TF_fork_head_CS_1"/>
</dbReference>
<feature type="compositionally biased region" description="Low complexity" evidence="8">
    <location>
        <begin position="274"/>
        <end position="283"/>
    </location>
</feature>
<evidence type="ECO:0000256" key="8">
    <source>
        <dbReference type="SAM" id="MobiDB-lite"/>
    </source>
</evidence>
<accession>A0A336LRS4</accession>
<dbReference type="PROSITE" id="PS00658">
    <property type="entry name" value="FORK_HEAD_2"/>
    <property type="match status" value="1"/>
</dbReference>
<dbReference type="FunFam" id="1.10.10.10:FF:000016">
    <property type="entry name" value="Forkhead box protein I1"/>
    <property type="match status" value="1"/>
</dbReference>
<comment type="subcellular location">
    <subcellularLocation>
        <location evidence="1 7">Nucleus</location>
    </subcellularLocation>
</comment>
<keyword evidence="6 7" id="KW-0539">Nucleus</keyword>
<dbReference type="VEuPathDB" id="VectorBase:CSON014311"/>
<sequence>MLPHPSSYHSHSESCSDQEQQKLLSHQLSELNSTVWSPSSSYSLYKTSHRHEKPPFSYIALIALAISSSPNQRLTLSGIYKFIMDNFPYYRDNKQGWQNSIRHNLSLNDCFIKVPRDKHTSDHEQETGPGKGSYWMLDISAVDMFETGNYRRRRTRRQRHAKMLLTSQFQNTPYFSYLSPVSSSQQQTHEMSSNENTEKSALDKLSALHLQQLFPTTNHFLNYSMHLGNFLSFNNGLLSLDALLKSTQYNEQDQRPYMNSSPDFVESQKESENESLNSTSNTNKFSIENLIKKD</sequence>
<dbReference type="GO" id="GO:0009653">
    <property type="term" value="P:anatomical structure morphogenesis"/>
    <property type="evidence" value="ECO:0007669"/>
    <property type="project" value="TreeGrafter"/>
</dbReference>